<dbReference type="EMBL" id="KZ293423">
    <property type="protein sequence ID" value="PBK71647.1"/>
    <property type="molecule type" value="Genomic_DNA"/>
</dbReference>
<keyword evidence="1" id="KW-0732">Signal</keyword>
<name>A0A2H3C4B8_9AGAR</name>
<sequence length="525" mass="60016">MALVFELIFRILTELWAGQYSIDEKVKIFLACSLVSKQWSAMIKEVNSMHSFIPFSCNEGQLYRVQSLSSISHPMLCRTITFRIDYMITPELSTAFRDELCEASIEANRGIVSTLRRIFHDPNPPVHATHIYVDYVDDTQVHIPRFWVPRQITRLTIIYHHRRCVSTGFRLRSPRFCNCRKPIIKPRVQHLTIMGATPVIVKRLIDPMKRWRCLYSLTTDVDITVCSSVSFIEKLYDFPDQDPGLDFVYHCMFGERRNSGWFRWYYGPHFGESPDNYIPMLEQVIPVGSVGYIDPLSRKFIILFNAIDPTSSTEPRIHGVASVLEGETRKLIMDPNYSPVLGWECKRTLLNTDALGALVDQRSLYDIRVGCGGFPATLYLTLGQAVARHLIGTHFDSWFLDHKQTILDVFEGDHPYIRKGLDLVTTAIDSAQYAWLARLYEDASSYVNAILFLCCSVTKSIPQVYFRLNPLAANTPGSVWGDFTPFKNGAEFHSYSDVIESWDHVSTVGQPPKTVEINCHSLSLS</sequence>
<reference evidence="3" key="1">
    <citation type="journal article" date="2017" name="Nat. Ecol. Evol.">
        <title>Genome expansion and lineage-specific genetic innovations in the forest pathogenic fungi Armillaria.</title>
        <authorList>
            <person name="Sipos G."/>
            <person name="Prasanna A.N."/>
            <person name="Walter M.C."/>
            <person name="O'Connor E."/>
            <person name="Balint B."/>
            <person name="Krizsan K."/>
            <person name="Kiss B."/>
            <person name="Hess J."/>
            <person name="Varga T."/>
            <person name="Slot J."/>
            <person name="Riley R."/>
            <person name="Boka B."/>
            <person name="Rigling D."/>
            <person name="Barry K."/>
            <person name="Lee J."/>
            <person name="Mihaltcheva S."/>
            <person name="LaButti K."/>
            <person name="Lipzen A."/>
            <person name="Waldron R."/>
            <person name="Moloney N.M."/>
            <person name="Sperisen C."/>
            <person name="Kredics L."/>
            <person name="Vagvoelgyi C."/>
            <person name="Patrignani A."/>
            <person name="Fitzpatrick D."/>
            <person name="Nagy I."/>
            <person name="Doyle S."/>
            <person name="Anderson J.B."/>
            <person name="Grigoriev I.V."/>
            <person name="Gueldener U."/>
            <person name="Muensterkoetter M."/>
            <person name="Nagy L.G."/>
        </authorList>
    </citation>
    <scope>NUCLEOTIDE SEQUENCE [LARGE SCALE GENOMIC DNA]</scope>
    <source>
        <strain evidence="3">28-4</strain>
    </source>
</reference>
<dbReference type="Proteomes" id="UP000218334">
    <property type="component" value="Unassembled WGS sequence"/>
</dbReference>
<keyword evidence="3" id="KW-1185">Reference proteome</keyword>
<organism evidence="2 3">
    <name type="scientific">Armillaria solidipes</name>
    <dbReference type="NCBI Taxonomy" id="1076256"/>
    <lineage>
        <taxon>Eukaryota</taxon>
        <taxon>Fungi</taxon>
        <taxon>Dikarya</taxon>
        <taxon>Basidiomycota</taxon>
        <taxon>Agaricomycotina</taxon>
        <taxon>Agaricomycetes</taxon>
        <taxon>Agaricomycetidae</taxon>
        <taxon>Agaricales</taxon>
        <taxon>Marasmiineae</taxon>
        <taxon>Physalacriaceae</taxon>
        <taxon>Armillaria</taxon>
    </lineage>
</organism>
<evidence type="ECO:0000313" key="3">
    <source>
        <dbReference type="Proteomes" id="UP000218334"/>
    </source>
</evidence>
<accession>A0A2H3C4B8</accession>
<gene>
    <name evidence="2" type="ORF">ARMSODRAFT_1083080</name>
</gene>
<dbReference type="AlphaFoldDB" id="A0A2H3C4B8"/>
<protein>
    <recommendedName>
        <fullName evidence="4">F-box domain-containing protein</fullName>
    </recommendedName>
</protein>
<proteinExistence type="predicted"/>
<evidence type="ECO:0008006" key="4">
    <source>
        <dbReference type="Google" id="ProtNLM"/>
    </source>
</evidence>
<feature type="signal peptide" evidence="1">
    <location>
        <begin position="1"/>
        <end position="17"/>
    </location>
</feature>
<evidence type="ECO:0000313" key="2">
    <source>
        <dbReference type="EMBL" id="PBK71647.1"/>
    </source>
</evidence>
<feature type="chain" id="PRO_5013836947" description="F-box domain-containing protein" evidence="1">
    <location>
        <begin position="18"/>
        <end position="525"/>
    </location>
</feature>
<evidence type="ECO:0000256" key="1">
    <source>
        <dbReference type="SAM" id="SignalP"/>
    </source>
</evidence>